<dbReference type="InterPro" id="IPR016181">
    <property type="entry name" value="Acyl_CoA_acyltransferase"/>
</dbReference>
<sequence>MSESTGVASGTSLAGLIGKRVTIRLKDGDGFRDIVGILESSSTLINRKGEKIDFSREEIALWREVIPLPDRAGSGAPLSLRIMELEFLSNKTWPAPVTLDRGQWLYRKAHGISLRANSVLPKGKAPFGEPIQSIEDEINFCIDYYKSAGLTPTIVTPLPIYRELDEKLESLGWESEISALFLVRDIDSGQSPEIKGVKLVVTTAPTPEWIGVQGDQGIEDVMSAFPATYLALTFENETIATLRLAVDKDWAIVTRLFIKDAFRGKGFSKALMQEASLIAWKQGAIKISLQVDSSNQVALSLYSSLGYKIHHRYNYRVLR</sequence>
<dbReference type="SUPFAM" id="SSF55729">
    <property type="entry name" value="Acyl-CoA N-acyltransferases (Nat)"/>
    <property type="match status" value="1"/>
</dbReference>
<dbReference type="InterPro" id="IPR056935">
    <property type="entry name" value="Rv0428c-like_C"/>
</dbReference>
<dbReference type="CDD" id="cd04301">
    <property type="entry name" value="NAT_SF"/>
    <property type="match status" value="1"/>
</dbReference>
<dbReference type="GO" id="GO:0016747">
    <property type="term" value="F:acyltransferase activity, transferring groups other than amino-acyl groups"/>
    <property type="evidence" value="ECO:0007669"/>
    <property type="project" value="InterPro"/>
</dbReference>
<dbReference type="PROSITE" id="PS51186">
    <property type="entry name" value="GNAT"/>
    <property type="match status" value="1"/>
</dbReference>
<dbReference type="Gene3D" id="3.40.630.30">
    <property type="match status" value="1"/>
</dbReference>
<organism evidence="2">
    <name type="scientific">freshwater metagenome</name>
    <dbReference type="NCBI Taxonomy" id="449393"/>
    <lineage>
        <taxon>unclassified sequences</taxon>
        <taxon>metagenomes</taxon>
        <taxon>ecological metagenomes</taxon>
    </lineage>
</organism>
<accession>A0A6J7DL58</accession>
<proteinExistence type="predicted"/>
<evidence type="ECO:0000313" key="2">
    <source>
        <dbReference type="EMBL" id="CAB4870220.1"/>
    </source>
</evidence>
<evidence type="ECO:0000259" key="1">
    <source>
        <dbReference type="PROSITE" id="PS51186"/>
    </source>
</evidence>
<dbReference type="Pfam" id="PF24553">
    <property type="entry name" value="Rv0428c_C"/>
    <property type="match status" value="1"/>
</dbReference>
<feature type="domain" description="N-acetyltransferase" evidence="1">
    <location>
        <begin position="181"/>
        <end position="319"/>
    </location>
</feature>
<gene>
    <name evidence="2" type="ORF">UFOPK3461_00282</name>
</gene>
<dbReference type="InterPro" id="IPR000182">
    <property type="entry name" value="GNAT_dom"/>
</dbReference>
<protein>
    <submittedName>
        <fullName evidence="2">Unannotated protein</fullName>
    </submittedName>
</protein>
<dbReference type="EMBL" id="CAFBLW010000011">
    <property type="protein sequence ID" value="CAB4870220.1"/>
    <property type="molecule type" value="Genomic_DNA"/>
</dbReference>
<name>A0A6J7DL58_9ZZZZ</name>
<reference evidence="2" key="1">
    <citation type="submission" date="2020-05" db="EMBL/GenBank/DDBJ databases">
        <authorList>
            <person name="Chiriac C."/>
            <person name="Salcher M."/>
            <person name="Ghai R."/>
            <person name="Kavagutti S V."/>
        </authorList>
    </citation>
    <scope>NUCLEOTIDE SEQUENCE</scope>
</reference>
<dbReference type="AlphaFoldDB" id="A0A6J7DL58"/>